<gene>
    <name evidence="5" type="primary">glcR</name>
    <name evidence="5" type="ORF">NCTC10723_00926</name>
</gene>
<dbReference type="PROSITE" id="PS00894">
    <property type="entry name" value="HTH_DEOR_1"/>
    <property type="match status" value="1"/>
</dbReference>
<proteinExistence type="predicted"/>
<dbReference type="InterPro" id="IPR014036">
    <property type="entry name" value="DeoR-like_C"/>
</dbReference>
<dbReference type="PRINTS" id="PR00037">
    <property type="entry name" value="HTHLACR"/>
</dbReference>
<dbReference type="GO" id="GO:0003700">
    <property type="term" value="F:DNA-binding transcription factor activity"/>
    <property type="evidence" value="ECO:0007669"/>
    <property type="project" value="InterPro"/>
</dbReference>
<evidence type="ECO:0000256" key="3">
    <source>
        <dbReference type="ARBA" id="ARBA00023163"/>
    </source>
</evidence>
<dbReference type="InterPro" id="IPR037171">
    <property type="entry name" value="NagB/RpiA_transferase-like"/>
</dbReference>
<dbReference type="SUPFAM" id="SSF100950">
    <property type="entry name" value="NagB/RpiA/CoA transferase-like"/>
    <property type="match status" value="1"/>
</dbReference>
<dbReference type="InterPro" id="IPR001034">
    <property type="entry name" value="DeoR_HTH"/>
</dbReference>
<keyword evidence="1" id="KW-0805">Transcription regulation</keyword>
<keyword evidence="2" id="KW-0238">DNA-binding</keyword>
<dbReference type="Gene3D" id="1.10.10.10">
    <property type="entry name" value="Winged helix-like DNA-binding domain superfamily/Winged helix DNA-binding domain"/>
    <property type="match status" value="1"/>
</dbReference>
<evidence type="ECO:0000256" key="2">
    <source>
        <dbReference type="ARBA" id="ARBA00023125"/>
    </source>
</evidence>
<dbReference type="PROSITE" id="PS51000">
    <property type="entry name" value="HTH_DEOR_2"/>
    <property type="match status" value="1"/>
</dbReference>
<evidence type="ECO:0000313" key="5">
    <source>
        <dbReference type="EMBL" id="STO31475.1"/>
    </source>
</evidence>
<dbReference type="SMART" id="SM00420">
    <property type="entry name" value="HTH_DEOR"/>
    <property type="match status" value="1"/>
</dbReference>
<dbReference type="AlphaFoldDB" id="A0A377GX09"/>
<reference evidence="5 6" key="1">
    <citation type="submission" date="2018-06" db="EMBL/GenBank/DDBJ databases">
        <authorList>
            <consortium name="Pathogen Informatics"/>
            <person name="Doyle S."/>
        </authorList>
    </citation>
    <scope>NUCLEOTIDE SEQUENCE [LARGE SCALE GENOMIC DNA]</scope>
    <source>
        <strain evidence="5 6">NCTC10723</strain>
    </source>
</reference>
<dbReference type="InterPro" id="IPR036388">
    <property type="entry name" value="WH-like_DNA-bd_sf"/>
</dbReference>
<dbReference type="PANTHER" id="PTHR30363">
    <property type="entry name" value="HTH-TYPE TRANSCRIPTIONAL REGULATOR SRLR-RELATED"/>
    <property type="match status" value="1"/>
</dbReference>
<dbReference type="InterPro" id="IPR018356">
    <property type="entry name" value="Tscrpt_reg_HTH_DeoR_CS"/>
</dbReference>
<keyword evidence="3" id="KW-0804">Transcription</keyword>
<name>A0A377GX09_9FUSO</name>
<evidence type="ECO:0000313" key="6">
    <source>
        <dbReference type="Proteomes" id="UP000255328"/>
    </source>
</evidence>
<feature type="domain" description="HTH deoR-type" evidence="4">
    <location>
        <begin position="2"/>
        <end position="57"/>
    </location>
</feature>
<dbReference type="SMART" id="SM01134">
    <property type="entry name" value="DeoRC"/>
    <property type="match status" value="1"/>
</dbReference>
<dbReference type="EMBL" id="UGGU01000003">
    <property type="protein sequence ID" value="STO31475.1"/>
    <property type="molecule type" value="Genomic_DNA"/>
</dbReference>
<keyword evidence="6" id="KW-1185">Reference proteome</keyword>
<dbReference type="GO" id="GO:0003677">
    <property type="term" value="F:DNA binding"/>
    <property type="evidence" value="ECO:0007669"/>
    <property type="project" value="UniProtKB-KW"/>
</dbReference>
<dbReference type="Pfam" id="PF00455">
    <property type="entry name" value="DeoRC"/>
    <property type="match status" value="1"/>
</dbReference>
<dbReference type="InterPro" id="IPR050313">
    <property type="entry name" value="Carb_Metab_HTH_regulators"/>
</dbReference>
<evidence type="ECO:0000259" key="4">
    <source>
        <dbReference type="PROSITE" id="PS51000"/>
    </source>
</evidence>
<organism evidence="5 6">
    <name type="scientific">Fusobacterium necrogenes</name>
    <dbReference type="NCBI Taxonomy" id="858"/>
    <lineage>
        <taxon>Bacteria</taxon>
        <taxon>Fusobacteriati</taxon>
        <taxon>Fusobacteriota</taxon>
        <taxon>Fusobacteriia</taxon>
        <taxon>Fusobacteriales</taxon>
        <taxon>Fusobacteriaceae</taxon>
        <taxon>Fusobacterium</taxon>
    </lineage>
</organism>
<dbReference type="Gene3D" id="3.40.50.1360">
    <property type="match status" value="1"/>
</dbReference>
<dbReference type="OrthoDB" id="9797223at2"/>
<dbReference type="InterPro" id="IPR036390">
    <property type="entry name" value="WH_DNA-bd_sf"/>
</dbReference>
<dbReference type="RefSeq" id="WP_115269827.1">
    <property type="nucleotide sequence ID" value="NZ_CASFEE010000048.1"/>
</dbReference>
<dbReference type="Pfam" id="PF08220">
    <property type="entry name" value="HTH_DeoR"/>
    <property type="match status" value="1"/>
</dbReference>
<protein>
    <submittedName>
        <fullName evidence="5">HTH-type transcriptional repressor glcR</fullName>
    </submittedName>
</protein>
<dbReference type="PANTHER" id="PTHR30363:SF56">
    <property type="entry name" value="TRANSCRIPTIONAL REGULATOR, DEOR FAMILY"/>
    <property type="match status" value="1"/>
</dbReference>
<accession>A0A377GX09</accession>
<dbReference type="Proteomes" id="UP000255328">
    <property type="component" value="Unassembled WGS sequence"/>
</dbReference>
<sequence length="236" mass="26169">MNVRRFDIILKLLNENKNIKVQELMEKLDVSEATIRRDLNTLEKKGKIKRVHGGAVLNIPSEENIISKKTIHSKAKEKIAKIASEYIKDGDIVYLDAGSTTEILIKYLEDKENIKVVTNGISHLEELNRYGIETYLLGGEAKFTTGATVGIGAVTSLRGYNIDIAFIGANGVTSEGYSTPDTKEAMIKSEAINRANEVYFLCDSSKFGKKSFVVFASLEDGTLLTEGEIPEEFKIK</sequence>
<dbReference type="SUPFAM" id="SSF46785">
    <property type="entry name" value="Winged helix' DNA-binding domain"/>
    <property type="match status" value="1"/>
</dbReference>
<evidence type="ECO:0000256" key="1">
    <source>
        <dbReference type="ARBA" id="ARBA00023015"/>
    </source>
</evidence>